<dbReference type="InterPro" id="IPR036291">
    <property type="entry name" value="NAD(P)-bd_dom_sf"/>
</dbReference>
<organism evidence="4 5">
    <name type="scientific">Truncatella angustata</name>
    <dbReference type="NCBI Taxonomy" id="152316"/>
    <lineage>
        <taxon>Eukaryota</taxon>
        <taxon>Fungi</taxon>
        <taxon>Dikarya</taxon>
        <taxon>Ascomycota</taxon>
        <taxon>Pezizomycotina</taxon>
        <taxon>Sordariomycetes</taxon>
        <taxon>Xylariomycetidae</taxon>
        <taxon>Amphisphaeriales</taxon>
        <taxon>Sporocadaceae</taxon>
        <taxon>Truncatella</taxon>
    </lineage>
</organism>
<evidence type="ECO:0000256" key="2">
    <source>
        <dbReference type="ARBA" id="ARBA00023002"/>
    </source>
</evidence>
<dbReference type="SUPFAM" id="SSF51735">
    <property type="entry name" value="NAD(P)-binding Rossmann-fold domains"/>
    <property type="match status" value="1"/>
</dbReference>
<reference evidence="4" key="1">
    <citation type="journal article" date="2021" name="Nat. Commun.">
        <title>Genetic determinants of endophytism in the Arabidopsis root mycobiome.</title>
        <authorList>
            <person name="Mesny F."/>
            <person name="Miyauchi S."/>
            <person name="Thiergart T."/>
            <person name="Pickel B."/>
            <person name="Atanasova L."/>
            <person name="Karlsson M."/>
            <person name="Huettel B."/>
            <person name="Barry K.W."/>
            <person name="Haridas S."/>
            <person name="Chen C."/>
            <person name="Bauer D."/>
            <person name="Andreopoulos W."/>
            <person name="Pangilinan J."/>
            <person name="LaButti K."/>
            <person name="Riley R."/>
            <person name="Lipzen A."/>
            <person name="Clum A."/>
            <person name="Drula E."/>
            <person name="Henrissat B."/>
            <person name="Kohler A."/>
            <person name="Grigoriev I.V."/>
            <person name="Martin F.M."/>
            <person name="Hacquard S."/>
        </authorList>
    </citation>
    <scope>NUCLEOTIDE SEQUENCE</scope>
    <source>
        <strain evidence="4">MPI-SDFR-AT-0073</strain>
    </source>
</reference>
<keyword evidence="5" id="KW-1185">Reference proteome</keyword>
<dbReference type="Gene3D" id="3.40.50.720">
    <property type="entry name" value="NAD(P)-binding Rossmann-like Domain"/>
    <property type="match status" value="1"/>
</dbReference>
<proteinExistence type="inferred from homology"/>
<dbReference type="OrthoDB" id="1274115at2759"/>
<evidence type="ECO:0000313" key="4">
    <source>
        <dbReference type="EMBL" id="KAH6656923.1"/>
    </source>
</evidence>
<dbReference type="PANTHER" id="PTHR43976">
    <property type="entry name" value="SHORT CHAIN DEHYDROGENASE"/>
    <property type="match status" value="1"/>
</dbReference>
<dbReference type="Pfam" id="PF00106">
    <property type="entry name" value="adh_short"/>
    <property type="match status" value="1"/>
</dbReference>
<keyword evidence="2" id="KW-0560">Oxidoreductase</keyword>
<comment type="similarity">
    <text evidence="1 3">Belongs to the short-chain dehydrogenases/reductases (SDR) family.</text>
</comment>
<dbReference type="Proteomes" id="UP000758603">
    <property type="component" value="Unassembled WGS sequence"/>
</dbReference>
<dbReference type="GeneID" id="70124138"/>
<dbReference type="PANTHER" id="PTHR43976:SF16">
    <property type="entry name" value="SHORT-CHAIN DEHYDROGENASE_REDUCTASE FAMILY PROTEIN"/>
    <property type="match status" value="1"/>
</dbReference>
<evidence type="ECO:0000313" key="5">
    <source>
        <dbReference type="Proteomes" id="UP000758603"/>
    </source>
</evidence>
<sequence>MDKANTIPYNLPSDAVWFITGCSSGIGLALAQAIAKTPNRVVTTARKPSSLADIPDNANVLKLALDVTSASAIDDALGAAVSKFGRIDVVVNNAGYALVGDTESAGDKESRALMDTNFWGMVDVSKRAMGIMRDENPKTGKQGGVILNISSMGGWMGYPAASFYHASKFAMEGWTEAVAKELPIEWNIHLCNIEPGGVKTNYASSSLKYMAERHPAYSNPAYPNNAVIAYMEDPKSRDGWVGADQISTAIYQLVSRGQRIPIRLPLGSDSWSAIMADLEKCKVDFEELKEFSNGVNRRS</sequence>
<dbReference type="RefSeq" id="XP_045961157.1">
    <property type="nucleotide sequence ID" value="XM_046095245.1"/>
</dbReference>
<dbReference type="PRINTS" id="PR00081">
    <property type="entry name" value="GDHRDH"/>
</dbReference>
<name>A0A9P8URB3_9PEZI</name>
<comment type="caution">
    <text evidence="4">The sequence shown here is derived from an EMBL/GenBank/DDBJ whole genome shotgun (WGS) entry which is preliminary data.</text>
</comment>
<evidence type="ECO:0000256" key="3">
    <source>
        <dbReference type="RuleBase" id="RU000363"/>
    </source>
</evidence>
<evidence type="ECO:0000256" key="1">
    <source>
        <dbReference type="ARBA" id="ARBA00006484"/>
    </source>
</evidence>
<dbReference type="InterPro" id="IPR051911">
    <property type="entry name" value="SDR_oxidoreductase"/>
</dbReference>
<protein>
    <submittedName>
        <fullName evidence="4">Short-chain dehydrogenase/reductase-like protein SDR</fullName>
    </submittedName>
</protein>
<accession>A0A9P8URB3</accession>
<dbReference type="EMBL" id="JAGPXC010000002">
    <property type="protein sequence ID" value="KAH6656923.1"/>
    <property type="molecule type" value="Genomic_DNA"/>
</dbReference>
<gene>
    <name evidence="4" type="ORF">BKA67DRAFT_174887</name>
</gene>
<dbReference type="AlphaFoldDB" id="A0A9P8URB3"/>
<dbReference type="GO" id="GO:0016491">
    <property type="term" value="F:oxidoreductase activity"/>
    <property type="evidence" value="ECO:0007669"/>
    <property type="project" value="UniProtKB-KW"/>
</dbReference>
<dbReference type="PRINTS" id="PR00080">
    <property type="entry name" value="SDRFAMILY"/>
</dbReference>
<dbReference type="InterPro" id="IPR002347">
    <property type="entry name" value="SDR_fam"/>
</dbReference>